<protein>
    <submittedName>
        <fullName evidence="1">Uncharacterized protein</fullName>
    </submittedName>
</protein>
<feature type="non-terminal residue" evidence="1">
    <location>
        <position position="1"/>
    </location>
</feature>
<organism evidence="1 2">
    <name type="scientific">Sphaerobolus stellatus (strain SS14)</name>
    <dbReference type="NCBI Taxonomy" id="990650"/>
    <lineage>
        <taxon>Eukaryota</taxon>
        <taxon>Fungi</taxon>
        <taxon>Dikarya</taxon>
        <taxon>Basidiomycota</taxon>
        <taxon>Agaricomycotina</taxon>
        <taxon>Agaricomycetes</taxon>
        <taxon>Phallomycetidae</taxon>
        <taxon>Geastrales</taxon>
        <taxon>Sphaerobolaceae</taxon>
        <taxon>Sphaerobolus</taxon>
    </lineage>
</organism>
<sequence length="113" mass="13774">FCHARGLREGWGYFWTSWYQLKQWSLWACSSSNYPSRLRTTMGAENFWKQLKHHYLHHLLHPWLDQLIWIISTQVVPNYMACATYLEDTTHLGRSKIMTPFQRRFKTEWKHLS</sequence>
<feature type="non-terminal residue" evidence="1">
    <location>
        <position position="113"/>
    </location>
</feature>
<dbReference type="EMBL" id="KN837311">
    <property type="protein sequence ID" value="KIJ28264.1"/>
    <property type="molecule type" value="Genomic_DNA"/>
</dbReference>
<keyword evidence="2" id="KW-1185">Reference proteome</keyword>
<dbReference type="Proteomes" id="UP000054279">
    <property type="component" value="Unassembled WGS sequence"/>
</dbReference>
<proteinExistence type="predicted"/>
<dbReference type="HOGENOM" id="CLU_099114_2_0_1"/>
<gene>
    <name evidence="1" type="ORF">M422DRAFT_90261</name>
</gene>
<evidence type="ECO:0000313" key="1">
    <source>
        <dbReference type="EMBL" id="KIJ28264.1"/>
    </source>
</evidence>
<reference evidence="1 2" key="1">
    <citation type="submission" date="2014-06" db="EMBL/GenBank/DDBJ databases">
        <title>Evolutionary Origins and Diversification of the Mycorrhizal Mutualists.</title>
        <authorList>
            <consortium name="DOE Joint Genome Institute"/>
            <consortium name="Mycorrhizal Genomics Consortium"/>
            <person name="Kohler A."/>
            <person name="Kuo A."/>
            <person name="Nagy L.G."/>
            <person name="Floudas D."/>
            <person name="Copeland A."/>
            <person name="Barry K.W."/>
            <person name="Cichocki N."/>
            <person name="Veneault-Fourrey C."/>
            <person name="LaButti K."/>
            <person name="Lindquist E.A."/>
            <person name="Lipzen A."/>
            <person name="Lundell T."/>
            <person name="Morin E."/>
            <person name="Murat C."/>
            <person name="Riley R."/>
            <person name="Ohm R."/>
            <person name="Sun H."/>
            <person name="Tunlid A."/>
            <person name="Henrissat B."/>
            <person name="Grigoriev I.V."/>
            <person name="Hibbett D.S."/>
            <person name="Martin F."/>
        </authorList>
    </citation>
    <scope>NUCLEOTIDE SEQUENCE [LARGE SCALE GENOMIC DNA]</scope>
    <source>
        <strain evidence="1 2">SS14</strain>
    </source>
</reference>
<evidence type="ECO:0000313" key="2">
    <source>
        <dbReference type="Proteomes" id="UP000054279"/>
    </source>
</evidence>
<accession>A0A0C9U295</accession>
<name>A0A0C9U295_SPHS4</name>
<dbReference type="OrthoDB" id="3262412at2759"/>
<dbReference type="AlphaFoldDB" id="A0A0C9U295"/>